<dbReference type="InterPro" id="IPR015915">
    <property type="entry name" value="Kelch-typ_b-propeller"/>
</dbReference>
<dbReference type="InterPro" id="IPR053256">
    <property type="entry name" value="Kelch_repeat-containing"/>
</dbReference>
<dbReference type="Gene3D" id="2.120.10.80">
    <property type="entry name" value="Kelch-type beta propeller"/>
    <property type="match status" value="2"/>
</dbReference>
<proteinExistence type="predicted"/>
<dbReference type="InterPro" id="IPR011043">
    <property type="entry name" value="Gal_Oxase/kelch_b-propeller"/>
</dbReference>
<protein>
    <submittedName>
        <fullName evidence="1">Uncharacterized protein</fullName>
    </submittedName>
</protein>
<dbReference type="SMART" id="SM00612">
    <property type="entry name" value="Kelch"/>
    <property type="match status" value="4"/>
</dbReference>
<dbReference type="EMBL" id="UINC01009419">
    <property type="protein sequence ID" value="SVA42249.1"/>
    <property type="molecule type" value="Genomic_DNA"/>
</dbReference>
<dbReference type="InterPro" id="IPR006652">
    <property type="entry name" value="Kelch_1"/>
</dbReference>
<sequence>MKPKKAFKPLKYNLPVVRFYLIVAMSLIVNNALGQNWQALPDMPVGKWEPGTIVLEDKLYIFGGYTEGVVSSKRSEIFDPSDNSWTSIQELPSAITHMNMVLDGRTVWFAGGFKDGYKGHTIAEVWSYDIDQDRYTAAPLLPAPRAGGGLAVIGSNLHYFGGLMIDRDTDSSDHWVLDLEAWALGSAEWSTVAPMPVPRNQFSTVVFDEKIYAIGGQFHHDSMQLDQPRVDIYDPVTNSWSRGPDLPKGHSHAEGATFVHNDQIFMFGGHTTPAGGTKSTDGDILRLAKEGGWEKVGELPLPLSSPAAAIIQGKLYVGGGAFAGSQVQDKMWTALPPWQ</sequence>
<dbReference type="Pfam" id="PF01344">
    <property type="entry name" value="Kelch_1"/>
    <property type="match status" value="1"/>
</dbReference>
<dbReference type="SUPFAM" id="SSF50965">
    <property type="entry name" value="Galactose oxidase, central domain"/>
    <property type="match status" value="1"/>
</dbReference>
<name>A0A381VPK8_9ZZZZ</name>
<dbReference type="PANTHER" id="PTHR46773">
    <property type="match status" value="1"/>
</dbReference>
<evidence type="ECO:0000313" key="1">
    <source>
        <dbReference type="EMBL" id="SVA42249.1"/>
    </source>
</evidence>
<gene>
    <name evidence="1" type="ORF">METZ01_LOCUS95103</name>
</gene>
<dbReference type="PANTHER" id="PTHR46773:SF5">
    <property type="entry name" value="OS04G0487100 PROTEIN"/>
    <property type="match status" value="1"/>
</dbReference>
<dbReference type="AlphaFoldDB" id="A0A381VPK8"/>
<organism evidence="1">
    <name type="scientific">marine metagenome</name>
    <dbReference type="NCBI Taxonomy" id="408172"/>
    <lineage>
        <taxon>unclassified sequences</taxon>
        <taxon>metagenomes</taxon>
        <taxon>ecological metagenomes</taxon>
    </lineage>
</organism>
<accession>A0A381VPK8</accession>
<reference evidence="1" key="1">
    <citation type="submission" date="2018-05" db="EMBL/GenBank/DDBJ databases">
        <authorList>
            <person name="Lanie J.A."/>
            <person name="Ng W.-L."/>
            <person name="Kazmierczak K.M."/>
            <person name="Andrzejewski T.M."/>
            <person name="Davidsen T.M."/>
            <person name="Wayne K.J."/>
            <person name="Tettelin H."/>
            <person name="Glass J.I."/>
            <person name="Rusch D."/>
            <person name="Podicherti R."/>
            <person name="Tsui H.-C.T."/>
            <person name="Winkler M.E."/>
        </authorList>
    </citation>
    <scope>NUCLEOTIDE SEQUENCE</scope>
</reference>
<dbReference type="Pfam" id="PF24681">
    <property type="entry name" value="Kelch_KLHDC2_KLHL20_DRC7"/>
    <property type="match status" value="1"/>
</dbReference>